<comment type="caution">
    <text evidence="1">The sequence shown here is derived from an EMBL/GenBank/DDBJ whole genome shotgun (WGS) entry which is preliminary data.</text>
</comment>
<protein>
    <submittedName>
        <fullName evidence="1">GAF domain-containing protein</fullName>
    </submittedName>
</protein>
<proteinExistence type="predicted"/>
<sequence>MADAVYRAPLRSRRDDVDHATAVEWALRSGVVGVGEAIDERAERRLERFAAIPDGAFVWTRHPGGAVHLGRIVGPWHRDDDGAAVDLVDVRACDWAVEPVDPSLVPSAVVQTFARGGRNLQQIHPGDVEARTAEVWELLGG</sequence>
<accession>A0A641AHR9</accession>
<name>A0A641AHR9_9ACTN</name>
<dbReference type="AlphaFoldDB" id="A0A641AHR9"/>
<dbReference type="EMBL" id="SDPP02000005">
    <property type="protein sequence ID" value="KAA1373650.1"/>
    <property type="molecule type" value="Genomic_DNA"/>
</dbReference>
<evidence type="ECO:0000313" key="2">
    <source>
        <dbReference type="Proteomes" id="UP001515100"/>
    </source>
</evidence>
<keyword evidence="2" id="KW-1185">Reference proteome</keyword>
<gene>
    <name evidence="1" type="ORF">ESP62_016980</name>
</gene>
<reference evidence="1" key="1">
    <citation type="submission" date="2019-09" db="EMBL/GenBank/DDBJ databases">
        <authorList>
            <person name="Li J."/>
        </authorList>
    </citation>
    <scope>NUCLEOTIDE SEQUENCE [LARGE SCALE GENOMIC DNA]</scope>
    <source>
        <strain evidence="1">NRBC 14897</strain>
    </source>
</reference>
<evidence type="ECO:0000313" key="1">
    <source>
        <dbReference type="EMBL" id="KAA1373650.1"/>
    </source>
</evidence>
<dbReference type="OrthoDB" id="3786994at2"/>
<dbReference type="RefSeq" id="WP_129185089.1">
    <property type="nucleotide sequence ID" value="NZ_JAGIOG010000001.1"/>
</dbReference>
<dbReference type="Proteomes" id="UP001515100">
    <property type="component" value="Unassembled WGS sequence"/>
</dbReference>
<organism evidence="1 2">
    <name type="scientific">Aeromicrobium fastidiosum</name>
    <dbReference type="NCBI Taxonomy" id="52699"/>
    <lineage>
        <taxon>Bacteria</taxon>
        <taxon>Bacillati</taxon>
        <taxon>Actinomycetota</taxon>
        <taxon>Actinomycetes</taxon>
        <taxon>Propionibacteriales</taxon>
        <taxon>Nocardioidaceae</taxon>
        <taxon>Aeromicrobium</taxon>
    </lineage>
</organism>